<feature type="domain" description="SSD" evidence="11">
    <location>
        <begin position="121"/>
        <end position="285"/>
    </location>
</feature>
<dbReference type="Gene3D" id="1.20.1640.10">
    <property type="entry name" value="Multidrug efflux transporter AcrB transmembrane domain"/>
    <property type="match status" value="1"/>
</dbReference>
<dbReference type="InterPro" id="IPR022646">
    <property type="entry name" value="SecD/SecF_CS"/>
</dbReference>
<evidence type="ECO:0000256" key="7">
    <source>
        <dbReference type="ARBA" id="ARBA00022989"/>
    </source>
</evidence>
<dbReference type="AlphaFoldDB" id="A0A1G2R8M6"/>
<comment type="subunit">
    <text evidence="10">Forms a complex with SecD. Part of the essential Sec protein translocation apparatus which comprises SecA, SecYEG and auxiliary proteins SecDF. Other proteins may also be involved.</text>
</comment>
<evidence type="ECO:0000256" key="6">
    <source>
        <dbReference type="ARBA" id="ARBA00022927"/>
    </source>
</evidence>
<dbReference type="HAMAP" id="MF_01464_B">
    <property type="entry name" value="SecF_B"/>
    <property type="match status" value="1"/>
</dbReference>
<evidence type="ECO:0000256" key="3">
    <source>
        <dbReference type="ARBA" id="ARBA00022475"/>
    </source>
</evidence>
<dbReference type="PRINTS" id="PR01755">
    <property type="entry name" value="SECFTRNLCASE"/>
</dbReference>
<keyword evidence="6 10" id="KW-0653">Protein transport</keyword>
<accession>A0A1G2R8M6</accession>
<dbReference type="GO" id="GO:0005886">
    <property type="term" value="C:plasma membrane"/>
    <property type="evidence" value="ECO:0007669"/>
    <property type="project" value="UniProtKB-SubCell"/>
</dbReference>
<dbReference type="InterPro" id="IPR005665">
    <property type="entry name" value="SecF_bac"/>
</dbReference>
<feature type="transmembrane region" description="Helical" evidence="10">
    <location>
        <begin position="180"/>
        <end position="199"/>
    </location>
</feature>
<evidence type="ECO:0000259" key="11">
    <source>
        <dbReference type="PROSITE" id="PS50156"/>
    </source>
</evidence>
<name>A0A1G2R8M6_9BACT</name>
<dbReference type="PANTHER" id="PTHR30081:SF8">
    <property type="entry name" value="PROTEIN TRANSLOCASE SUBUNIT SECF"/>
    <property type="match status" value="1"/>
</dbReference>
<dbReference type="GO" id="GO:0065002">
    <property type="term" value="P:intracellular protein transmembrane transport"/>
    <property type="evidence" value="ECO:0007669"/>
    <property type="project" value="UniProtKB-UniRule"/>
</dbReference>
<protein>
    <recommendedName>
        <fullName evidence="10">Protein-export membrane protein SecF</fullName>
    </recommendedName>
</protein>
<dbReference type="Pfam" id="PF07549">
    <property type="entry name" value="Sec_GG"/>
    <property type="match status" value="1"/>
</dbReference>
<dbReference type="PROSITE" id="PS50156">
    <property type="entry name" value="SSD"/>
    <property type="match status" value="1"/>
</dbReference>
<gene>
    <name evidence="10" type="primary">secF</name>
    <name evidence="12" type="ORF">A3J68_01535</name>
</gene>
<keyword evidence="8 10" id="KW-0811">Translocation</keyword>
<evidence type="ECO:0000313" key="13">
    <source>
        <dbReference type="Proteomes" id="UP000178529"/>
    </source>
</evidence>
<feature type="transmembrane region" description="Helical" evidence="10">
    <location>
        <begin position="121"/>
        <end position="140"/>
    </location>
</feature>
<dbReference type="GO" id="GO:0043952">
    <property type="term" value="P:protein transport by the Sec complex"/>
    <property type="evidence" value="ECO:0007669"/>
    <property type="project" value="UniProtKB-UniRule"/>
</dbReference>
<dbReference type="InterPro" id="IPR000731">
    <property type="entry name" value="SSD"/>
</dbReference>
<sequence>MNFIRYSTIYFLISFILTVSSIAALFVFGLRLGPEFTGGSILEVQYQETAPSPEELRTLLSPLGLESLQIQGTGENRVIFRMKEVPESSRSQIITSLGERATELRFESIGPVIGKELRQKTFVIAGLALLIIVAYVAFAFRRTMGAFAPWHWGIASLLSLFHDVFLPLGLLALVGTLSDFELNISVVVALLTVIGYSINNNIVVFDRVRENLLGRTGFDLQDTVNKSLRQTFVRNMNTSLTTLIPLAAIFLFGGDTLRGFALVLMAGIIVGFYSALFFSPAFLVRVFGKGSTS</sequence>
<evidence type="ECO:0000256" key="10">
    <source>
        <dbReference type="HAMAP-Rule" id="MF_01464"/>
    </source>
</evidence>
<comment type="function">
    <text evidence="10">Part of the Sec protein translocase complex. Interacts with the SecYEG preprotein conducting channel. SecDF uses the proton motive force (PMF) to complete protein translocation after the ATP-dependent function of SecA.</text>
</comment>
<dbReference type="InterPro" id="IPR022813">
    <property type="entry name" value="SecD/SecF_arch_bac"/>
</dbReference>
<feature type="transmembrane region" description="Helical" evidence="10">
    <location>
        <begin position="260"/>
        <end position="284"/>
    </location>
</feature>
<feature type="transmembrane region" description="Helical" evidence="10">
    <location>
        <begin position="9"/>
        <end position="30"/>
    </location>
</feature>
<keyword evidence="2 10" id="KW-0813">Transport</keyword>
<evidence type="ECO:0000313" key="12">
    <source>
        <dbReference type="EMBL" id="OHA68461.1"/>
    </source>
</evidence>
<keyword evidence="4" id="KW-0997">Cell inner membrane</keyword>
<organism evidence="12 13">
    <name type="scientific">Candidatus Wildermuthbacteria bacterium RIFCSPHIGHO2_02_FULL_48_16</name>
    <dbReference type="NCBI Taxonomy" id="1802453"/>
    <lineage>
        <taxon>Bacteria</taxon>
        <taxon>Candidatus Wildermuthiibacteriota</taxon>
    </lineage>
</organism>
<evidence type="ECO:0000256" key="5">
    <source>
        <dbReference type="ARBA" id="ARBA00022692"/>
    </source>
</evidence>
<keyword evidence="5 10" id="KW-0812">Transmembrane</keyword>
<proteinExistence type="inferred from homology"/>
<keyword evidence="3 10" id="KW-1003">Cell membrane</keyword>
<evidence type="ECO:0000256" key="2">
    <source>
        <dbReference type="ARBA" id="ARBA00022448"/>
    </source>
</evidence>
<comment type="similarity">
    <text evidence="10">Belongs to the SecD/SecF family. SecF subfamily.</text>
</comment>
<comment type="subcellular location">
    <subcellularLocation>
        <location evidence="1 10">Cell membrane</location>
        <topology evidence="1 10">Multi-pass membrane protein</topology>
    </subcellularLocation>
</comment>
<feature type="transmembrane region" description="Helical" evidence="10">
    <location>
        <begin position="236"/>
        <end position="254"/>
    </location>
</feature>
<dbReference type="GO" id="GO:0006605">
    <property type="term" value="P:protein targeting"/>
    <property type="evidence" value="ECO:0007669"/>
    <property type="project" value="UniProtKB-UniRule"/>
</dbReference>
<dbReference type="NCBIfam" id="TIGR00966">
    <property type="entry name" value="transloc_SecF"/>
    <property type="match status" value="1"/>
</dbReference>
<comment type="caution">
    <text evidence="12">The sequence shown here is derived from an EMBL/GenBank/DDBJ whole genome shotgun (WGS) entry which is preliminary data.</text>
</comment>
<reference evidence="12 13" key="1">
    <citation type="journal article" date="2016" name="Nat. Commun.">
        <title>Thousands of microbial genomes shed light on interconnected biogeochemical processes in an aquifer system.</title>
        <authorList>
            <person name="Anantharaman K."/>
            <person name="Brown C.T."/>
            <person name="Hug L.A."/>
            <person name="Sharon I."/>
            <person name="Castelle C.J."/>
            <person name="Probst A.J."/>
            <person name="Thomas B.C."/>
            <person name="Singh A."/>
            <person name="Wilkins M.J."/>
            <person name="Karaoz U."/>
            <person name="Brodie E.L."/>
            <person name="Williams K.H."/>
            <person name="Hubbard S.S."/>
            <person name="Banfield J.F."/>
        </authorList>
    </citation>
    <scope>NUCLEOTIDE SEQUENCE [LARGE SCALE GENOMIC DNA]</scope>
</reference>
<dbReference type="EMBL" id="MHTY01000025">
    <property type="protein sequence ID" value="OHA68461.1"/>
    <property type="molecule type" value="Genomic_DNA"/>
</dbReference>
<evidence type="ECO:0000256" key="1">
    <source>
        <dbReference type="ARBA" id="ARBA00004651"/>
    </source>
</evidence>
<keyword evidence="7 10" id="KW-1133">Transmembrane helix</keyword>
<dbReference type="Pfam" id="PF02355">
    <property type="entry name" value="SecD_SecF_C"/>
    <property type="match status" value="1"/>
</dbReference>
<dbReference type="Proteomes" id="UP000178529">
    <property type="component" value="Unassembled WGS sequence"/>
</dbReference>
<dbReference type="InterPro" id="IPR048634">
    <property type="entry name" value="SecD_SecF_C"/>
</dbReference>
<dbReference type="GO" id="GO:0015450">
    <property type="term" value="F:protein-transporting ATPase activity"/>
    <property type="evidence" value="ECO:0007669"/>
    <property type="project" value="InterPro"/>
</dbReference>
<feature type="transmembrane region" description="Helical" evidence="10">
    <location>
        <begin position="152"/>
        <end position="174"/>
    </location>
</feature>
<keyword evidence="9 10" id="KW-0472">Membrane</keyword>
<dbReference type="PANTHER" id="PTHR30081">
    <property type="entry name" value="PROTEIN-EXPORT MEMBRANE PROTEIN SEC"/>
    <property type="match status" value="1"/>
</dbReference>
<evidence type="ECO:0000256" key="4">
    <source>
        <dbReference type="ARBA" id="ARBA00022519"/>
    </source>
</evidence>
<evidence type="ECO:0000256" key="8">
    <source>
        <dbReference type="ARBA" id="ARBA00023010"/>
    </source>
</evidence>
<dbReference type="SUPFAM" id="SSF82866">
    <property type="entry name" value="Multidrug efflux transporter AcrB transmembrane domain"/>
    <property type="match status" value="1"/>
</dbReference>
<evidence type="ECO:0000256" key="9">
    <source>
        <dbReference type="ARBA" id="ARBA00023136"/>
    </source>
</evidence>
<dbReference type="InterPro" id="IPR022645">
    <property type="entry name" value="SecD/SecF_bac"/>
</dbReference>